<evidence type="ECO:0000259" key="7">
    <source>
        <dbReference type="PROSITE" id="PS50064"/>
    </source>
</evidence>
<gene>
    <name evidence="8" type="ORF">BDV28DRAFT_126772</name>
</gene>
<evidence type="ECO:0000313" key="9">
    <source>
        <dbReference type="Proteomes" id="UP000327118"/>
    </source>
</evidence>
<evidence type="ECO:0000256" key="4">
    <source>
        <dbReference type="ARBA" id="ARBA00022833"/>
    </source>
</evidence>
<feature type="compositionally biased region" description="Basic and acidic residues" evidence="6">
    <location>
        <begin position="241"/>
        <end position="250"/>
    </location>
</feature>
<keyword evidence="5" id="KW-0539">Nucleus</keyword>
<dbReference type="GO" id="GO:0003677">
    <property type="term" value="F:DNA binding"/>
    <property type="evidence" value="ECO:0007669"/>
    <property type="project" value="InterPro"/>
</dbReference>
<dbReference type="SMART" id="SM01336">
    <property type="entry name" value="zf-PARP"/>
    <property type="match status" value="1"/>
</dbReference>
<evidence type="ECO:0000256" key="6">
    <source>
        <dbReference type="SAM" id="MobiDB-lite"/>
    </source>
</evidence>
<feature type="compositionally biased region" description="Basic and acidic residues" evidence="6">
    <location>
        <begin position="180"/>
        <end position="189"/>
    </location>
</feature>
<evidence type="ECO:0000256" key="2">
    <source>
        <dbReference type="ARBA" id="ARBA00022723"/>
    </source>
</evidence>
<feature type="compositionally biased region" description="Basic and acidic residues" evidence="6">
    <location>
        <begin position="89"/>
        <end position="115"/>
    </location>
</feature>
<dbReference type="InterPro" id="IPR036957">
    <property type="entry name" value="Znf_PARP_sf"/>
</dbReference>
<dbReference type="AlphaFoldDB" id="A0A5N6ZHW5"/>
<dbReference type="EMBL" id="ML739037">
    <property type="protein sequence ID" value="KAE8356516.1"/>
    <property type="molecule type" value="Genomic_DNA"/>
</dbReference>
<keyword evidence="3" id="KW-0863">Zinc-finger</keyword>
<evidence type="ECO:0000313" key="8">
    <source>
        <dbReference type="EMBL" id="KAE8356516.1"/>
    </source>
</evidence>
<dbReference type="OrthoDB" id="429950at2759"/>
<evidence type="ECO:0000256" key="5">
    <source>
        <dbReference type="ARBA" id="ARBA00023242"/>
    </source>
</evidence>
<name>A0A5N6ZHW5_9EURO</name>
<dbReference type="Gene3D" id="3.30.1740.10">
    <property type="entry name" value="Zinc finger, PARP-type"/>
    <property type="match status" value="1"/>
</dbReference>
<feature type="compositionally biased region" description="Basic residues" evidence="6">
    <location>
        <begin position="251"/>
        <end position="260"/>
    </location>
</feature>
<reference evidence="9" key="1">
    <citation type="submission" date="2019-04" db="EMBL/GenBank/DDBJ databases">
        <title>Friends and foes A comparative genomics studyof 23 Aspergillus species from section Flavi.</title>
        <authorList>
            <consortium name="DOE Joint Genome Institute"/>
            <person name="Kjaerbolling I."/>
            <person name="Vesth T."/>
            <person name="Frisvad J.C."/>
            <person name="Nybo J.L."/>
            <person name="Theobald S."/>
            <person name="Kildgaard S."/>
            <person name="Isbrandt T."/>
            <person name="Kuo A."/>
            <person name="Sato A."/>
            <person name="Lyhne E.K."/>
            <person name="Kogle M.E."/>
            <person name="Wiebenga A."/>
            <person name="Kun R.S."/>
            <person name="Lubbers R.J."/>
            <person name="Makela M.R."/>
            <person name="Barry K."/>
            <person name="Chovatia M."/>
            <person name="Clum A."/>
            <person name="Daum C."/>
            <person name="Haridas S."/>
            <person name="He G."/>
            <person name="LaButti K."/>
            <person name="Lipzen A."/>
            <person name="Mondo S."/>
            <person name="Riley R."/>
            <person name="Salamov A."/>
            <person name="Simmons B.A."/>
            <person name="Magnuson J.K."/>
            <person name="Henrissat B."/>
            <person name="Mortensen U.H."/>
            <person name="Larsen T.O."/>
            <person name="Devries R.P."/>
            <person name="Grigoriev I.V."/>
            <person name="Machida M."/>
            <person name="Baker S.E."/>
            <person name="Andersen M.R."/>
        </authorList>
    </citation>
    <scope>NUCLEOTIDE SEQUENCE [LARGE SCALE GENOMIC DNA]</scope>
    <source>
        <strain evidence="9">CBS 553.77</strain>
    </source>
</reference>
<dbReference type="GO" id="GO:0008270">
    <property type="term" value="F:zinc ion binding"/>
    <property type="evidence" value="ECO:0007669"/>
    <property type="project" value="UniProtKB-KW"/>
</dbReference>
<comment type="subcellular location">
    <subcellularLocation>
        <location evidence="1">Nucleus</location>
    </subcellularLocation>
</comment>
<dbReference type="InterPro" id="IPR001510">
    <property type="entry name" value="Znf_PARP"/>
</dbReference>
<dbReference type="GO" id="GO:0005634">
    <property type="term" value="C:nucleus"/>
    <property type="evidence" value="ECO:0007669"/>
    <property type="project" value="UniProtKB-SubCell"/>
</dbReference>
<proteinExistence type="predicted"/>
<keyword evidence="4" id="KW-0862">Zinc</keyword>
<dbReference type="Pfam" id="PF00645">
    <property type="entry name" value="zf-PARP"/>
    <property type="match status" value="1"/>
</dbReference>
<feature type="region of interest" description="Disordered" evidence="6">
    <location>
        <begin position="78"/>
        <end position="260"/>
    </location>
</feature>
<keyword evidence="9" id="KW-1185">Reference proteome</keyword>
<evidence type="ECO:0000256" key="3">
    <source>
        <dbReference type="ARBA" id="ARBA00022771"/>
    </source>
</evidence>
<accession>A0A5N6ZHW5</accession>
<keyword evidence="2" id="KW-0479">Metal-binding</keyword>
<dbReference type="PROSITE" id="PS50064">
    <property type="entry name" value="ZF_PARP_2"/>
    <property type="match status" value="1"/>
</dbReference>
<feature type="domain" description="PARP-type" evidence="7">
    <location>
        <begin position="4"/>
        <end position="101"/>
    </location>
</feature>
<protein>
    <recommendedName>
        <fullName evidence="7">PARP-type domain-containing protein</fullName>
    </recommendedName>
</protein>
<dbReference type="SUPFAM" id="SSF57716">
    <property type="entry name" value="Glucocorticoid receptor-like (DNA-binding domain)"/>
    <property type="match status" value="1"/>
</dbReference>
<evidence type="ECO:0000256" key="1">
    <source>
        <dbReference type="ARBA" id="ARBA00004123"/>
    </source>
</evidence>
<dbReference type="Proteomes" id="UP000327118">
    <property type="component" value="Unassembled WGS sequence"/>
</dbReference>
<organism evidence="8 9">
    <name type="scientific">Aspergillus coremiiformis</name>
    <dbReference type="NCBI Taxonomy" id="138285"/>
    <lineage>
        <taxon>Eukaryota</taxon>
        <taxon>Fungi</taxon>
        <taxon>Dikarya</taxon>
        <taxon>Ascomycota</taxon>
        <taxon>Pezizomycotina</taxon>
        <taxon>Eurotiomycetes</taxon>
        <taxon>Eurotiomycetidae</taxon>
        <taxon>Eurotiales</taxon>
        <taxon>Aspergillaceae</taxon>
        <taxon>Aspergillus</taxon>
        <taxon>Aspergillus subgen. Circumdati</taxon>
    </lineage>
</organism>
<sequence length="260" mass="28966">MPSYRLEQASTGRAGCQNKDCKDQKIKIAKGELRLGTWVDNERIQSFFWRHWGCTTPKLIASLNEIVNTDEDSKDFDQLDGFEDLTPENQEKVKRAVEQGHVDDDEWKGDVEMNRPGKTGFRKRGSKKVAPAAEESEAEEKSPEPKAKKRGRQSTKAEAEDQTEEAPEAKKPKRAARGKAAKEEVDHDAAVQAKPKTPRKGRASKNNTVEKPSNPPAKPAAKSGAKRQRKAAAENNEAEPVEEKPVEEKSKRGRKKKSAA</sequence>